<dbReference type="EMBL" id="KV784356">
    <property type="protein sequence ID" value="OEU19119.1"/>
    <property type="molecule type" value="Genomic_DNA"/>
</dbReference>
<dbReference type="InParanoid" id="A0A1E7FLS3"/>
<evidence type="ECO:0000313" key="4">
    <source>
        <dbReference type="Proteomes" id="UP000095751"/>
    </source>
</evidence>
<reference evidence="3 4" key="1">
    <citation type="submission" date="2016-09" db="EMBL/GenBank/DDBJ databases">
        <title>Extensive genetic diversity and differential bi-allelic expression allows diatom success in the polar Southern Ocean.</title>
        <authorList>
            <consortium name="DOE Joint Genome Institute"/>
            <person name="Mock T."/>
            <person name="Otillar R.P."/>
            <person name="Strauss J."/>
            <person name="Dupont C."/>
            <person name="Frickenhaus S."/>
            <person name="Maumus F."/>
            <person name="Mcmullan M."/>
            <person name="Sanges R."/>
            <person name="Schmutz J."/>
            <person name="Toseland A."/>
            <person name="Valas R."/>
            <person name="Veluchamy A."/>
            <person name="Ward B.J."/>
            <person name="Allen A."/>
            <person name="Barry K."/>
            <person name="Falciatore A."/>
            <person name="Ferrante M."/>
            <person name="Fortunato A.E."/>
            <person name="Gloeckner G."/>
            <person name="Gruber A."/>
            <person name="Hipkin R."/>
            <person name="Janech M."/>
            <person name="Kroth P."/>
            <person name="Leese F."/>
            <person name="Lindquist E."/>
            <person name="Lyon B.R."/>
            <person name="Martin J."/>
            <person name="Mayer C."/>
            <person name="Parker M."/>
            <person name="Quesneville H."/>
            <person name="Raymond J."/>
            <person name="Uhlig C."/>
            <person name="Valentin K.U."/>
            <person name="Worden A.Z."/>
            <person name="Armbrust E.V."/>
            <person name="Bowler C."/>
            <person name="Green B."/>
            <person name="Moulton V."/>
            <person name="Van Oosterhout C."/>
            <person name="Grigoriev I."/>
        </authorList>
    </citation>
    <scope>NUCLEOTIDE SEQUENCE [LARGE SCALE GENOMIC DNA]</scope>
    <source>
        <strain evidence="3 4">CCMP1102</strain>
    </source>
</reference>
<accession>A0A1E7FLS3</accession>
<feature type="region of interest" description="Disordered" evidence="1">
    <location>
        <begin position="292"/>
        <end position="315"/>
    </location>
</feature>
<feature type="transmembrane region" description="Helical" evidence="2">
    <location>
        <begin position="623"/>
        <end position="646"/>
    </location>
</feature>
<keyword evidence="2" id="KW-0812">Transmembrane</keyword>
<keyword evidence="4" id="KW-1185">Reference proteome</keyword>
<keyword evidence="2" id="KW-1133">Transmembrane helix</keyword>
<evidence type="ECO:0000256" key="2">
    <source>
        <dbReference type="SAM" id="Phobius"/>
    </source>
</evidence>
<gene>
    <name evidence="3" type="ORF">FRACYDRAFT_260688</name>
</gene>
<organism evidence="3 4">
    <name type="scientific">Fragilariopsis cylindrus CCMP1102</name>
    <dbReference type="NCBI Taxonomy" id="635003"/>
    <lineage>
        <taxon>Eukaryota</taxon>
        <taxon>Sar</taxon>
        <taxon>Stramenopiles</taxon>
        <taxon>Ochrophyta</taxon>
        <taxon>Bacillariophyta</taxon>
        <taxon>Bacillariophyceae</taxon>
        <taxon>Bacillariophycidae</taxon>
        <taxon>Bacillariales</taxon>
        <taxon>Bacillariaceae</taxon>
        <taxon>Fragilariopsis</taxon>
    </lineage>
</organism>
<name>A0A1E7FLS3_9STRA</name>
<protein>
    <submittedName>
        <fullName evidence="3">Uncharacterized protein</fullName>
    </submittedName>
</protein>
<proteinExistence type="predicted"/>
<dbReference type="KEGG" id="fcy:FRACYDRAFT_260688"/>
<dbReference type="Proteomes" id="UP000095751">
    <property type="component" value="Unassembled WGS sequence"/>
</dbReference>
<dbReference type="AlphaFoldDB" id="A0A1E7FLS3"/>
<evidence type="ECO:0000256" key="1">
    <source>
        <dbReference type="SAM" id="MobiDB-lite"/>
    </source>
</evidence>
<evidence type="ECO:0000313" key="3">
    <source>
        <dbReference type="EMBL" id="OEU19119.1"/>
    </source>
</evidence>
<keyword evidence="2" id="KW-0472">Membrane</keyword>
<sequence length="653" mass="69760">MNEKNYNVGLKVFAVTSAEADVALEDDNAYDSIIMTPIDSDVDQNIDGLTISRWCDDGIIPNIIFTIFPSKDDSGVTIETSPPNLVTVRVCHKCSHFQFLWNTNVSSIATSGGIRIGIPPGQLKTVTVSDGNNAQILDGFTNITELQVSRGGVIRASMTSLISTELHLSNVRGQMYVQTNKPVTSGGVAGGQSWIETPSFNKVRVYENGSELNIKGDVDFGDFGTGVNVGAQLTVTGTIKETISCEKNSTVNAPSCDNVYTDDSSTCNAGPQSVDVDVDVRKLTPNDQTLNGTYNICGDEVSPSPPPSSPLPTSSAPDVALTVLADEDSAITFTPIEFNVKYQGYHRISIDISCDGKSSSVPNTMFTIFPSKDGNDVTVETSPANLVTVRIDEYGDFGFKWNPTIASTATSGAGVRIGYPSNQLKEVWVHDGYNVQIVDGFTDIIRVTVEKGSILHASMTSLVSTELELINYGGQMYVETNVPVTVGSVNRGGQSWVKTPSYNDIYVWDDAKLSIIGDVDVRNKFLSSVSDDSQLTVTGTITGTIICDDDSIVNAPSCDNIDSSDDSTCNAGPQNVDVDVNDPSQNNQILNGTCRCVNGGNVLLVSSSTSVYICSSGGSTNSFAIAIGLTTATAVIVITAMLIYYVKTKGRWW</sequence>